<evidence type="ECO:0000256" key="3">
    <source>
        <dbReference type="ARBA" id="ARBA00023125"/>
    </source>
</evidence>
<reference evidence="7 8" key="1">
    <citation type="submission" date="2014-02" db="EMBL/GenBank/DDBJ databases">
        <title>Genome sequence of Paenibacillus darwinianus reveals adaptive mechanisms for survival in Antarctic soils.</title>
        <authorList>
            <person name="Dsouza M."/>
            <person name="Taylor M.W."/>
            <person name="Turner S.J."/>
            <person name="Aislabie J."/>
        </authorList>
    </citation>
    <scope>NUCLEOTIDE SEQUENCE [LARGE SCALE GENOMIC DNA]</scope>
    <source>
        <strain evidence="7 8">CE1</strain>
    </source>
</reference>
<name>A0A9W5W710_9BACL</name>
<evidence type="ECO:0000313" key="7">
    <source>
        <dbReference type="EMBL" id="EXX86463.1"/>
    </source>
</evidence>
<keyword evidence="8" id="KW-1185">Reference proteome</keyword>
<comment type="caution">
    <text evidence="7">The sequence shown here is derived from an EMBL/GenBank/DDBJ whole genome shotgun (WGS) entry which is preliminary data.</text>
</comment>
<proteinExistence type="predicted"/>
<evidence type="ECO:0000256" key="4">
    <source>
        <dbReference type="ARBA" id="ARBA00023163"/>
    </source>
</evidence>
<evidence type="ECO:0000256" key="2">
    <source>
        <dbReference type="ARBA" id="ARBA00023015"/>
    </source>
</evidence>
<accession>A0A9W5W710</accession>
<dbReference type="CDD" id="cd01392">
    <property type="entry name" value="HTH_LacI"/>
    <property type="match status" value="1"/>
</dbReference>
<evidence type="ECO:0000313" key="8">
    <source>
        <dbReference type="Proteomes" id="UP000053750"/>
    </source>
</evidence>
<dbReference type="Gene3D" id="1.10.260.40">
    <property type="entry name" value="lambda repressor-like DNA-binding domains"/>
    <property type="match status" value="1"/>
</dbReference>
<dbReference type="InterPro" id="IPR010982">
    <property type="entry name" value="Lambda_DNA-bd_dom_sf"/>
</dbReference>
<evidence type="ECO:0000259" key="5">
    <source>
        <dbReference type="PROSITE" id="PS50932"/>
    </source>
</evidence>
<dbReference type="Pfam" id="PF00356">
    <property type="entry name" value="LacI"/>
    <property type="match status" value="1"/>
</dbReference>
<feature type="domain" description="HTH lacI-type" evidence="5">
    <location>
        <begin position="1"/>
        <end position="55"/>
    </location>
</feature>
<feature type="domain" description="HTH cro/C1-type" evidence="6">
    <location>
        <begin position="5"/>
        <end position="45"/>
    </location>
</feature>
<keyword evidence="4" id="KW-0804">Transcription</keyword>
<dbReference type="EMBL" id="JFHU01000190">
    <property type="protein sequence ID" value="EXX86463.1"/>
    <property type="molecule type" value="Genomic_DNA"/>
</dbReference>
<sequence length="341" mass="37802">MNSIEVARLAGVSRSTVSRVINNYANVPNETREKVMKVIQQYNYFPNVSAQVLAGKRARTIGLFLIAPGHVSSDILTNMLIVSVIEHASACGYYVLTHIIRDAKDTETVKNVKEIFFQRRIDGGIFIGAANHEPFIEELVAEGFIVGVVDQEHPEIPQSNRIVANFNNDSGMKQAVAYLAGLGHTRIGVINGDMNRLSGPTKYEGFLKAMQLCGLQVNRDWVLEGSFHEESGYEAIHTFLRIQGERPTAIIAANDSVAFGAIRALKEHGLQVPEHISVIGFDDHALSEKHHPALTTIRVDFSDMLKQLTTILIAKIEKPSSDIREITLDCCLVIRESCRRV</sequence>
<dbReference type="SUPFAM" id="SSF53822">
    <property type="entry name" value="Periplasmic binding protein-like I"/>
    <property type="match status" value="1"/>
</dbReference>
<evidence type="ECO:0000256" key="1">
    <source>
        <dbReference type="ARBA" id="ARBA00022491"/>
    </source>
</evidence>
<dbReference type="Gene3D" id="3.40.50.2300">
    <property type="match status" value="2"/>
</dbReference>
<dbReference type="SUPFAM" id="SSF47413">
    <property type="entry name" value="lambda repressor-like DNA-binding domains"/>
    <property type="match status" value="1"/>
</dbReference>
<dbReference type="AlphaFoldDB" id="A0A9W5W710"/>
<organism evidence="7 8">
    <name type="scientific">Paenibacillus darwinianus</name>
    <dbReference type="NCBI Taxonomy" id="1380763"/>
    <lineage>
        <taxon>Bacteria</taxon>
        <taxon>Bacillati</taxon>
        <taxon>Bacillota</taxon>
        <taxon>Bacilli</taxon>
        <taxon>Bacillales</taxon>
        <taxon>Paenibacillaceae</taxon>
        <taxon>Paenibacillus</taxon>
    </lineage>
</organism>
<dbReference type="GO" id="GO:0000976">
    <property type="term" value="F:transcription cis-regulatory region binding"/>
    <property type="evidence" value="ECO:0007669"/>
    <property type="project" value="TreeGrafter"/>
</dbReference>
<dbReference type="Proteomes" id="UP000053750">
    <property type="component" value="Unassembled WGS sequence"/>
</dbReference>
<keyword evidence="3" id="KW-0238">DNA-binding</keyword>
<keyword evidence="1" id="KW-0678">Repressor</keyword>
<dbReference type="GO" id="GO:0003700">
    <property type="term" value="F:DNA-binding transcription factor activity"/>
    <property type="evidence" value="ECO:0007669"/>
    <property type="project" value="TreeGrafter"/>
</dbReference>
<dbReference type="PANTHER" id="PTHR30146">
    <property type="entry name" value="LACI-RELATED TRANSCRIPTIONAL REPRESSOR"/>
    <property type="match status" value="1"/>
</dbReference>
<gene>
    <name evidence="7" type="ORF">BG53_06235</name>
</gene>
<protein>
    <submittedName>
        <fullName evidence="7">Transcriptional regulator</fullName>
    </submittedName>
</protein>
<dbReference type="SMART" id="SM00354">
    <property type="entry name" value="HTH_LACI"/>
    <property type="match status" value="1"/>
</dbReference>
<dbReference type="CDD" id="cd06267">
    <property type="entry name" value="PBP1_LacI_sugar_binding-like"/>
    <property type="match status" value="1"/>
</dbReference>
<keyword evidence="2" id="KW-0805">Transcription regulation</keyword>
<dbReference type="PROSITE" id="PS50932">
    <property type="entry name" value="HTH_LACI_2"/>
    <property type="match status" value="1"/>
</dbReference>
<dbReference type="Pfam" id="PF13377">
    <property type="entry name" value="Peripla_BP_3"/>
    <property type="match status" value="1"/>
</dbReference>
<dbReference type="PROSITE" id="PS50943">
    <property type="entry name" value="HTH_CROC1"/>
    <property type="match status" value="1"/>
</dbReference>
<dbReference type="PANTHER" id="PTHR30146:SF148">
    <property type="entry name" value="HTH-TYPE TRANSCRIPTIONAL REPRESSOR PURR-RELATED"/>
    <property type="match status" value="1"/>
</dbReference>
<dbReference type="InterPro" id="IPR046335">
    <property type="entry name" value="LacI/GalR-like_sensor"/>
</dbReference>
<dbReference type="InterPro" id="IPR028082">
    <property type="entry name" value="Peripla_BP_I"/>
</dbReference>
<evidence type="ECO:0000259" key="6">
    <source>
        <dbReference type="PROSITE" id="PS50943"/>
    </source>
</evidence>
<dbReference type="InterPro" id="IPR000843">
    <property type="entry name" value="HTH_LacI"/>
</dbReference>
<dbReference type="InterPro" id="IPR001387">
    <property type="entry name" value="Cro/C1-type_HTH"/>
</dbReference>